<proteinExistence type="predicted"/>
<dbReference type="OrthoDB" id="1072852at2"/>
<accession>F0F938</accession>
<evidence type="ECO:0008006" key="3">
    <source>
        <dbReference type="Google" id="ProtNLM"/>
    </source>
</evidence>
<reference evidence="1 2" key="1">
    <citation type="submission" date="2011-01" db="EMBL/GenBank/DDBJ databases">
        <authorList>
            <person name="Muzny D."/>
            <person name="Qin X."/>
            <person name="Deng J."/>
            <person name="Jiang H."/>
            <person name="Liu Y."/>
            <person name="Qu J."/>
            <person name="Song X.-Z."/>
            <person name="Zhang L."/>
            <person name="Thornton R."/>
            <person name="Coyle M."/>
            <person name="Francisco L."/>
            <person name="Jackson L."/>
            <person name="Javaid M."/>
            <person name="Korchina V."/>
            <person name="Kovar C."/>
            <person name="Mata R."/>
            <person name="Mathew T."/>
            <person name="Ngo R."/>
            <person name="Nguyen L."/>
            <person name="Nguyen N."/>
            <person name="Okwuonu G."/>
            <person name="Ongeri F."/>
            <person name="Pham C."/>
            <person name="Simmons D."/>
            <person name="Wilczek-Boney K."/>
            <person name="Hale W."/>
            <person name="Jakkamsetti A."/>
            <person name="Pham P."/>
            <person name="Ruth R."/>
            <person name="San Lucas F."/>
            <person name="Warren J."/>
            <person name="Zhang J."/>
            <person name="Zhao Z."/>
            <person name="Zhou C."/>
            <person name="Zhu D."/>
            <person name="Lee S."/>
            <person name="Bess C."/>
            <person name="Blankenburg K."/>
            <person name="Forbes L."/>
            <person name="Fu Q."/>
            <person name="Gubbala S."/>
            <person name="Hirani K."/>
            <person name="Jayaseelan J.C."/>
            <person name="Lara F."/>
            <person name="Munidasa M."/>
            <person name="Palculict T."/>
            <person name="Patil S."/>
            <person name="Pu L.-L."/>
            <person name="Saada N."/>
            <person name="Tang L."/>
            <person name="Weissenberger G."/>
            <person name="Zhu Y."/>
            <person name="Hemphill L."/>
            <person name="Shang Y."/>
            <person name="Youmans B."/>
            <person name="Ayvaz T."/>
            <person name="Ross M."/>
            <person name="Santibanez J."/>
            <person name="Aqrawi P."/>
            <person name="Gross S."/>
            <person name="Joshi V."/>
            <person name="Fowler G."/>
            <person name="Nazareth L."/>
            <person name="Reid J."/>
            <person name="Worley K."/>
            <person name="Petrosino J."/>
            <person name="Highlander S."/>
            <person name="Gibbs R."/>
        </authorList>
    </citation>
    <scope>NUCLEOTIDE SEQUENCE [LARGE SCALE GENOMIC DNA]</scope>
    <source>
        <strain evidence="1 2">DSM 16608</strain>
    </source>
</reference>
<dbReference type="EMBL" id="AEWX01000027">
    <property type="protein sequence ID" value="EGC19565.1"/>
    <property type="molecule type" value="Genomic_DNA"/>
</dbReference>
<evidence type="ECO:0000313" key="1">
    <source>
        <dbReference type="EMBL" id="EGC19565.1"/>
    </source>
</evidence>
<comment type="caution">
    <text evidence="1">The sequence shown here is derived from an EMBL/GenBank/DDBJ whole genome shotgun (WGS) entry which is preliminary data.</text>
</comment>
<dbReference type="STRING" id="888743.HMPREF9141_2105"/>
<organism evidence="1 2">
    <name type="scientific">Prevotella multiformis DSM 16608</name>
    <dbReference type="NCBI Taxonomy" id="888743"/>
    <lineage>
        <taxon>Bacteria</taxon>
        <taxon>Pseudomonadati</taxon>
        <taxon>Bacteroidota</taxon>
        <taxon>Bacteroidia</taxon>
        <taxon>Bacteroidales</taxon>
        <taxon>Prevotellaceae</taxon>
        <taxon>Prevotella</taxon>
    </lineage>
</organism>
<evidence type="ECO:0000313" key="2">
    <source>
        <dbReference type="Proteomes" id="UP000005697"/>
    </source>
</evidence>
<protein>
    <recommendedName>
        <fullName evidence="3">Tetratricopeptide repeat protein</fullName>
    </recommendedName>
</protein>
<dbReference type="SUPFAM" id="SSF48452">
    <property type="entry name" value="TPR-like"/>
    <property type="match status" value="1"/>
</dbReference>
<dbReference type="Gene3D" id="1.25.40.10">
    <property type="entry name" value="Tetratricopeptide repeat domain"/>
    <property type="match status" value="1"/>
</dbReference>
<dbReference type="RefSeq" id="WP_007366857.1">
    <property type="nucleotide sequence ID" value="NZ_GL872282.1"/>
</dbReference>
<dbReference type="Proteomes" id="UP000005697">
    <property type="component" value="Unassembled WGS sequence"/>
</dbReference>
<dbReference type="HOGENOM" id="CLU_1446443_0_0_10"/>
<dbReference type="AlphaFoldDB" id="F0F938"/>
<name>F0F938_9BACT</name>
<sequence>MGSNGFLLQEETKRIDERLSLLKAESQWDNLKLFLVKMSKKYYNESFFLTELSNVCTKLEQLEEAYEYSRKAFELNSADYLVKYNYIFALLNLDRLDEAFVIIKQIKRVSTIHIAYSKSGEGLKWAKSIKNDTKYLEGVYYLKKGLLAKAQKCFTLHLRNRRRGIYSDFTKRQVMKKINECLHHPKPWG</sequence>
<keyword evidence="2" id="KW-1185">Reference proteome</keyword>
<gene>
    <name evidence="1" type="ORF">HMPREF9141_2105</name>
</gene>
<dbReference type="InterPro" id="IPR011990">
    <property type="entry name" value="TPR-like_helical_dom_sf"/>
</dbReference>